<dbReference type="PANTHER" id="PTHR28036:SF1">
    <property type="entry name" value="DASH COMPLEX SUBUNIT DAD2"/>
    <property type="match status" value="1"/>
</dbReference>
<feature type="compositionally biased region" description="Low complexity" evidence="18">
    <location>
        <begin position="1"/>
        <end position="16"/>
    </location>
</feature>
<evidence type="ECO:0000256" key="2">
    <source>
        <dbReference type="ARBA" id="ARBA00004186"/>
    </source>
</evidence>
<accession>A0A5C3N9Q9</accession>
<keyword evidence="13" id="KW-0206">Cytoskeleton</keyword>
<organism evidence="19 20">
    <name type="scientific">Heliocybe sulcata</name>
    <dbReference type="NCBI Taxonomy" id="5364"/>
    <lineage>
        <taxon>Eukaryota</taxon>
        <taxon>Fungi</taxon>
        <taxon>Dikarya</taxon>
        <taxon>Basidiomycota</taxon>
        <taxon>Agaricomycotina</taxon>
        <taxon>Agaricomycetes</taxon>
        <taxon>Gloeophyllales</taxon>
        <taxon>Gloeophyllaceae</taxon>
        <taxon>Heliocybe</taxon>
    </lineage>
</organism>
<proteinExistence type="inferred from homology"/>
<keyword evidence="7" id="KW-0963">Cytoplasm</keyword>
<evidence type="ECO:0000256" key="16">
    <source>
        <dbReference type="ARBA" id="ARBA00023328"/>
    </source>
</evidence>
<name>A0A5C3N9Q9_9AGAM</name>
<evidence type="ECO:0000256" key="11">
    <source>
        <dbReference type="ARBA" id="ARBA00022829"/>
    </source>
</evidence>
<evidence type="ECO:0000313" key="20">
    <source>
        <dbReference type="Proteomes" id="UP000305948"/>
    </source>
</evidence>
<evidence type="ECO:0000256" key="14">
    <source>
        <dbReference type="ARBA" id="ARBA00023242"/>
    </source>
</evidence>
<dbReference type="GO" id="GO:0044732">
    <property type="term" value="C:mitotic spindle pole body"/>
    <property type="evidence" value="ECO:0007669"/>
    <property type="project" value="TreeGrafter"/>
</dbReference>
<evidence type="ECO:0000313" key="19">
    <source>
        <dbReference type="EMBL" id="TFK53982.1"/>
    </source>
</evidence>
<dbReference type="GO" id="GO:0042729">
    <property type="term" value="C:DASH complex"/>
    <property type="evidence" value="ECO:0007669"/>
    <property type="project" value="InterPro"/>
</dbReference>
<evidence type="ECO:0000256" key="4">
    <source>
        <dbReference type="ARBA" id="ARBA00005501"/>
    </source>
</evidence>
<evidence type="ECO:0000256" key="3">
    <source>
        <dbReference type="ARBA" id="ARBA00004629"/>
    </source>
</evidence>
<dbReference type="EMBL" id="ML213506">
    <property type="protein sequence ID" value="TFK53982.1"/>
    <property type="molecule type" value="Genomic_DNA"/>
</dbReference>
<feature type="region of interest" description="Disordered" evidence="18">
    <location>
        <begin position="1"/>
        <end position="23"/>
    </location>
</feature>
<evidence type="ECO:0000256" key="8">
    <source>
        <dbReference type="ARBA" id="ARBA00022618"/>
    </source>
</evidence>
<evidence type="ECO:0000256" key="10">
    <source>
        <dbReference type="ARBA" id="ARBA00022776"/>
    </source>
</evidence>
<dbReference type="GO" id="GO:1990023">
    <property type="term" value="C:mitotic spindle midzone"/>
    <property type="evidence" value="ECO:0007669"/>
    <property type="project" value="TreeGrafter"/>
</dbReference>
<dbReference type="GO" id="GO:0000278">
    <property type="term" value="P:mitotic cell cycle"/>
    <property type="evidence" value="ECO:0007669"/>
    <property type="project" value="InterPro"/>
</dbReference>
<dbReference type="InterPro" id="IPR013963">
    <property type="entry name" value="DASH_Dad2"/>
</dbReference>
<evidence type="ECO:0000256" key="18">
    <source>
        <dbReference type="SAM" id="MobiDB-lite"/>
    </source>
</evidence>
<reference evidence="19 20" key="1">
    <citation type="journal article" date="2019" name="Nat. Ecol. Evol.">
        <title>Megaphylogeny resolves global patterns of mushroom evolution.</title>
        <authorList>
            <person name="Varga T."/>
            <person name="Krizsan K."/>
            <person name="Foldi C."/>
            <person name="Dima B."/>
            <person name="Sanchez-Garcia M."/>
            <person name="Sanchez-Ramirez S."/>
            <person name="Szollosi G.J."/>
            <person name="Szarkandi J.G."/>
            <person name="Papp V."/>
            <person name="Albert L."/>
            <person name="Andreopoulos W."/>
            <person name="Angelini C."/>
            <person name="Antonin V."/>
            <person name="Barry K.W."/>
            <person name="Bougher N.L."/>
            <person name="Buchanan P."/>
            <person name="Buyck B."/>
            <person name="Bense V."/>
            <person name="Catcheside P."/>
            <person name="Chovatia M."/>
            <person name="Cooper J."/>
            <person name="Damon W."/>
            <person name="Desjardin D."/>
            <person name="Finy P."/>
            <person name="Geml J."/>
            <person name="Haridas S."/>
            <person name="Hughes K."/>
            <person name="Justo A."/>
            <person name="Karasinski D."/>
            <person name="Kautmanova I."/>
            <person name="Kiss B."/>
            <person name="Kocsube S."/>
            <person name="Kotiranta H."/>
            <person name="LaButti K.M."/>
            <person name="Lechner B.E."/>
            <person name="Liimatainen K."/>
            <person name="Lipzen A."/>
            <person name="Lukacs Z."/>
            <person name="Mihaltcheva S."/>
            <person name="Morgado L.N."/>
            <person name="Niskanen T."/>
            <person name="Noordeloos M.E."/>
            <person name="Ohm R.A."/>
            <person name="Ortiz-Santana B."/>
            <person name="Ovrebo C."/>
            <person name="Racz N."/>
            <person name="Riley R."/>
            <person name="Savchenko A."/>
            <person name="Shiryaev A."/>
            <person name="Soop K."/>
            <person name="Spirin V."/>
            <person name="Szebenyi C."/>
            <person name="Tomsovsky M."/>
            <person name="Tulloss R.E."/>
            <person name="Uehling J."/>
            <person name="Grigoriev I.V."/>
            <person name="Vagvolgyi C."/>
            <person name="Papp T."/>
            <person name="Martin F.M."/>
            <person name="Miettinen O."/>
            <person name="Hibbett D.S."/>
            <person name="Nagy L.G."/>
        </authorList>
    </citation>
    <scope>NUCLEOTIDE SEQUENCE [LARGE SCALE GENOMIC DNA]</scope>
    <source>
        <strain evidence="19 20">OMC1185</strain>
    </source>
</reference>
<evidence type="ECO:0000256" key="13">
    <source>
        <dbReference type="ARBA" id="ARBA00023212"/>
    </source>
</evidence>
<keyword evidence="6" id="KW-0158">Chromosome</keyword>
<comment type="similarity">
    <text evidence="4">Belongs to the DASH complex DAD2 family.</text>
</comment>
<dbReference type="GO" id="GO:0005874">
    <property type="term" value="C:microtubule"/>
    <property type="evidence" value="ECO:0007669"/>
    <property type="project" value="UniProtKB-KW"/>
</dbReference>
<sequence>MIRASVASGRSSGSSANAKVREKKKELQAVTALERASALFAERIEELCQDGEIMANAGMVHGKVLSQWGEMFDILDFFLSARDKKPEPDEESEAPSTTSSVQLVRIPVDELQGGTSDQKE</sequence>
<dbReference type="OrthoDB" id="3230169at2759"/>
<comment type="subcellular location">
    <subcellularLocation>
        <location evidence="3">Chromosome</location>
        <location evidence="3">Centromere</location>
        <location evidence="3">Kinetochore</location>
    </subcellularLocation>
    <subcellularLocation>
        <location evidence="2">Cytoplasm</location>
        <location evidence="2">Cytoskeleton</location>
        <location evidence="2">Spindle</location>
    </subcellularLocation>
    <subcellularLocation>
        <location evidence="1">Nucleus</location>
    </subcellularLocation>
</comment>
<dbReference type="Pfam" id="PF08654">
    <property type="entry name" value="DASH_Dad2"/>
    <property type="match status" value="1"/>
</dbReference>
<evidence type="ECO:0000256" key="6">
    <source>
        <dbReference type="ARBA" id="ARBA00022454"/>
    </source>
</evidence>
<gene>
    <name evidence="19" type="ORF">OE88DRAFT_1654425</name>
</gene>
<keyword evidence="9" id="KW-0493">Microtubule</keyword>
<protein>
    <recommendedName>
        <fullName evidence="5">DASH complex subunit DAD2</fullName>
    </recommendedName>
    <alternativeName>
        <fullName evidence="17">Outer kinetochore protein DAD2</fullName>
    </alternativeName>
</protein>
<feature type="region of interest" description="Disordered" evidence="18">
    <location>
        <begin position="83"/>
        <end position="120"/>
    </location>
</feature>
<dbReference type="GO" id="GO:0051301">
    <property type="term" value="P:cell division"/>
    <property type="evidence" value="ECO:0007669"/>
    <property type="project" value="UniProtKB-KW"/>
</dbReference>
<evidence type="ECO:0000256" key="17">
    <source>
        <dbReference type="ARBA" id="ARBA00030568"/>
    </source>
</evidence>
<evidence type="ECO:0000256" key="1">
    <source>
        <dbReference type="ARBA" id="ARBA00004123"/>
    </source>
</evidence>
<dbReference type="PANTHER" id="PTHR28036">
    <property type="entry name" value="DASH COMPLEX SUBUNIT DAD2"/>
    <property type="match status" value="1"/>
</dbReference>
<dbReference type="GO" id="GO:0008608">
    <property type="term" value="P:attachment of spindle microtubules to kinetochore"/>
    <property type="evidence" value="ECO:0007669"/>
    <property type="project" value="TreeGrafter"/>
</dbReference>
<keyword evidence="15" id="KW-0131">Cell cycle</keyword>
<evidence type="ECO:0000256" key="12">
    <source>
        <dbReference type="ARBA" id="ARBA00022838"/>
    </source>
</evidence>
<evidence type="ECO:0000256" key="5">
    <source>
        <dbReference type="ARBA" id="ARBA00020260"/>
    </source>
</evidence>
<keyword evidence="8" id="KW-0132">Cell division</keyword>
<keyword evidence="10" id="KW-0498">Mitosis</keyword>
<evidence type="ECO:0000256" key="15">
    <source>
        <dbReference type="ARBA" id="ARBA00023306"/>
    </source>
</evidence>
<dbReference type="Proteomes" id="UP000305948">
    <property type="component" value="Unassembled WGS sequence"/>
</dbReference>
<evidence type="ECO:0000256" key="9">
    <source>
        <dbReference type="ARBA" id="ARBA00022701"/>
    </source>
</evidence>
<keyword evidence="20" id="KW-1185">Reference proteome</keyword>
<keyword evidence="11" id="KW-0159">Chromosome partition</keyword>
<keyword evidence="12" id="KW-0995">Kinetochore</keyword>
<keyword evidence="16" id="KW-0137">Centromere</keyword>
<dbReference type="AlphaFoldDB" id="A0A5C3N9Q9"/>
<evidence type="ECO:0000256" key="7">
    <source>
        <dbReference type="ARBA" id="ARBA00022490"/>
    </source>
</evidence>
<keyword evidence="14" id="KW-0539">Nucleus</keyword>